<dbReference type="AlphaFoldDB" id="A0A8J2KER5"/>
<evidence type="ECO:0000313" key="1">
    <source>
        <dbReference type="EMBL" id="CAG7785495.1"/>
    </source>
</evidence>
<reference evidence="1" key="1">
    <citation type="submission" date="2021-06" db="EMBL/GenBank/DDBJ databases">
        <authorList>
            <person name="Hodson N. C."/>
            <person name="Mongue J. A."/>
            <person name="Jaron S. K."/>
        </authorList>
    </citation>
    <scope>NUCLEOTIDE SEQUENCE</scope>
</reference>
<keyword evidence="2" id="KW-1185">Reference proteome</keyword>
<dbReference type="Proteomes" id="UP000708208">
    <property type="component" value="Unassembled WGS sequence"/>
</dbReference>
<evidence type="ECO:0000313" key="2">
    <source>
        <dbReference type="Proteomes" id="UP000708208"/>
    </source>
</evidence>
<sequence>MLYARLLVEEINRFDSSIWCGSDNFDQLGIGEIEKAMYVSNENGSNDTGDGSDVKPFKTASYAVGLFMNQLFGNQEFVRSWQKQPWLPPIYMECKENSRYEPILKEQLGELFCQELKKLRGHLENENERQAKKICDIKKELADLDMEVARLEKELCVAETEAAKSRREYNFALLEMDMYEAFADLIEYK</sequence>
<accession>A0A8J2KER5</accession>
<proteinExistence type="predicted"/>
<comment type="caution">
    <text evidence="1">The sequence shown here is derived from an EMBL/GenBank/DDBJ whole genome shotgun (WGS) entry which is preliminary data.</text>
</comment>
<dbReference type="EMBL" id="CAJVCH010297736">
    <property type="protein sequence ID" value="CAG7785495.1"/>
    <property type="molecule type" value="Genomic_DNA"/>
</dbReference>
<organism evidence="1 2">
    <name type="scientific">Allacma fusca</name>
    <dbReference type="NCBI Taxonomy" id="39272"/>
    <lineage>
        <taxon>Eukaryota</taxon>
        <taxon>Metazoa</taxon>
        <taxon>Ecdysozoa</taxon>
        <taxon>Arthropoda</taxon>
        <taxon>Hexapoda</taxon>
        <taxon>Collembola</taxon>
        <taxon>Symphypleona</taxon>
        <taxon>Sminthuridae</taxon>
        <taxon>Allacma</taxon>
    </lineage>
</organism>
<protein>
    <submittedName>
        <fullName evidence="1">Uncharacterized protein</fullName>
    </submittedName>
</protein>
<name>A0A8J2KER5_9HEXA</name>
<gene>
    <name evidence="1" type="ORF">AFUS01_LOCUS24114</name>
</gene>
<dbReference type="OrthoDB" id="1931232at2759"/>